<feature type="compositionally biased region" description="Polar residues" evidence="2">
    <location>
        <begin position="72"/>
        <end position="81"/>
    </location>
</feature>
<dbReference type="Pfam" id="PF00072">
    <property type="entry name" value="Response_reg"/>
    <property type="match status" value="1"/>
</dbReference>
<feature type="compositionally biased region" description="Low complexity" evidence="2">
    <location>
        <begin position="60"/>
        <end position="70"/>
    </location>
</feature>
<dbReference type="Proteomes" id="UP000005808">
    <property type="component" value="Unassembled WGS sequence"/>
</dbReference>
<dbReference type="InterPro" id="IPR050706">
    <property type="entry name" value="Cyclic-di-GMP_PDE-like"/>
</dbReference>
<evidence type="ECO:0000256" key="2">
    <source>
        <dbReference type="SAM" id="MobiDB-lite"/>
    </source>
</evidence>
<dbReference type="PROSITE" id="PS50110">
    <property type="entry name" value="RESPONSE_REGULATORY"/>
    <property type="match status" value="1"/>
</dbReference>
<dbReference type="Gene3D" id="3.20.20.450">
    <property type="entry name" value="EAL domain"/>
    <property type="match status" value="1"/>
</dbReference>
<dbReference type="InterPro" id="IPR035919">
    <property type="entry name" value="EAL_sf"/>
</dbReference>
<protein>
    <submittedName>
        <fullName evidence="5">Signal transduction protein</fullName>
    </submittedName>
</protein>
<dbReference type="CDD" id="cd01948">
    <property type="entry name" value="EAL"/>
    <property type="match status" value="1"/>
</dbReference>
<gene>
    <name evidence="5" type="ORF">OR16_39309</name>
</gene>
<dbReference type="SMART" id="SM00052">
    <property type="entry name" value="EAL"/>
    <property type="match status" value="1"/>
</dbReference>
<evidence type="ECO:0000259" key="3">
    <source>
        <dbReference type="PROSITE" id="PS50110"/>
    </source>
</evidence>
<dbReference type="CDD" id="cd17546">
    <property type="entry name" value="REC_hyHK_CKI1_RcsC-like"/>
    <property type="match status" value="1"/>
</dbReference>
<dbReference type="GO" id="GO:0071111">
    <property type="term" value="F:cyclic-guanylate-specific phosphodiesterase activity"/>
    <property type="evidence" value="ECO:0007669"/>
    <property type="project" value="InterPro"/>
</dbReference>
<feature type="domain" description="EAL" evidence="4">
    <location>
        <begin position="359"/>
        <end position="613"/>
    </location>
</feature>
<dbReference type="SMART" id="SM00448">
    <property type="entry name" value="REC"/>
    <property type="match status" value="1"/>
</dbReference>
<accession>H1SHD9</accession>
<dbReference type="Gene3D" id="3.40.50.2300">
    <property type="match status" value="1"/>
</dbReference>
<name>H1SHD9_9BURK</name>
<reference evidence="5 6" key="1">
    <citation type="journal article" date="2012" name="J. Bacteriol.">
        <title>De Novo Genome Project of Cupriavidus basilensis OR16.</title>
        <authorList>
            <person name="Cserhati M."/>
            <person name="Kriszt B."/>
            <person name="Szoboszlay S."/>
            <person name="Toth A."/>
            <person name="Szabo I."/>
            <person name="Tancsics A."/>
            <person name="Nagy I."/>
            <person name="Horvath B."/>
            <person name="Nagy I."/>
            <person name="Kukolya J."/>
        </authorList>
    </citation>
    <scope>NUCLEOTIDE SEQUENCE [LARGE SCALE GENOMIC DNA]</scope>
    <source>
        <strain evidence="5 6">OR16</strain>
    </source>
</reference>
<comment type="caution">
    <text evidence="5">The sequence shown here is derived from an EMBL/GenBank/DDBJ whole genome shotgun (WGS) entry which is preliminary data.</text>
</comment>
<dbReference type="GO" id="GO:0000160">
    <property type="term" value="P:phosphorelay signal transduction system"/>
    <property type="evidence" value="ECO:0007669"/>
    <property type="project" value="InterPro"/>
</dbReference>
<sequence length="615" mass="66037">MRRNRLRQVSPNTIGAARANTPSISSRLALQPSMPDTRVPSARPALPPDVLPAMPPSPAAPVSASSEALAHSTINVPSHTRSVPRPLKNRRSPASSRAAWRHTSGTSHKVENPNQPKPIIETPSSNTSGDDCSGSGRGVSAHDGARNGISPDLQYQAPSPATPGKRAAVDIHPRKGVSAAHHVRYYGRSLPRIPSTIPSTRPHRPDRQPTMQTRYAGLSALVVDDHPFQLLAAEQLLTQLGVSDVHCAADGRSALDLLAARKVDLVLCDIEMPGLNGPGMMDELTRRKDHAFAGAQPLWVWVSALQEDIIDSHVSLADSVGLAHVRAVRKPISAVVLEEILQDTLERDLTAEVPAFAPNQPDDRDLLAAMQTPGAILIMLQPQFRISTGALAGAEALCRWRHPTLGLIRPDLFIPRLEALGEADAIFQLAGQQCLAVQRQLLARGVRIPLSINASAQTLCRPGVLGAFDAMVEASGMPRQLLNIELTEGYPVNDTRALSIALNRLRLLGYGVAIDDFGIGIATLKLLADLPFTQIKLDRSFVVAVPGNGQRAAICRNVINLARDLKLECVAEGIETPAQRDALQALGCDLGQGYLWSPALPPDMFVAEALGRWTP</sequence>
<feature type="region of interest" description="Disordered" evidence="2">
    <location>
        <begin position="1"/>
        <end position="167"/>
    </location>
</feature>
<dbReference type="AlphaFoldDB" id="H1SHD9"/>
<proteinExistence type="predicted"/>
<dbReference type="InterPro" id="IPR011006">
    <property type="entry name" value="CheY-like_superfamily"/>
</dbReference>
<dbReference type="InterPro" id="IPR001789">
    <property type="entry name" value="Sig_transdc_resp-reg_receiver"/>
</dbReference>
<dbReference type="Pfam" id="PF00563">
    <property type="entry name" value="EAL"/>
    <property type="match status" value="1"/>
</dbReference>
<dbReference type="SUPFAM" id="SSF52172">
    <property type="entry name" value="CheY-like"/>
    <property type="match status" value="1"/>
</dbReference>
<dbReference type="PATRIC" id="fig|1127483.3.peg.7821"/>
<evidence type="ECO:0000313" key="5">
    <source>
        <dbReference type="EMBL" id="EHP38061.1"/>
    </source>
</evidence>
<feature type="compositionally biased region" description="Pro residues" evidence="2">
    <location>
        <begin position="45"/>
        <end position="59"/>
    </location>
</feature>
<dbReference type="EMBL" id="AHJE01000148">
    <property type="protein sequence ID" value="EHP38061.1"/>
    <property type="molecule type" value="Genomic_DNA"/>
</dbReference>
<organism evidence="5 6">
    <name type="scientific">Cupriavidus basilensis OR16</name>
    <dbReference type="NCBI Taxonomy" id="1127483"/>
    <lineage>
        <taxon>Bacteria</taxon>
        <taxon>Pseudomonadati</taxon>
        <taxon>Pseudomonadota</taxon>
        <taxon>Betaproteobacteria</taxon>
        <taxon>Burkholderiales</taxon>
        <taxon>Burkholderiaceae</taxon>
        <taxon>Cupriavidus</taxon>
    </lineage>
</organism>
<feature type="domain" description="Response regulatory" evidence="3">
    <location>
        <begin position="219"/>
        <end position="345"/>
    </location>
</feature>
<evidence type="ECO:0000256" key="1">
    <source>
        <dbReference type="PROSITE-ProRule" id="PRU00169"/>
    </source>
</evidence>
<dbReference type="InterPro" id="IPR001633">
    <property type="entry name" value="EAL_dom"/>
</dbReference>
<dbReference type="SUPFAM" id="SSF141868">
    <property type="entry name" value="EAL domain-like"/>
    <property type="match status" value="1"/>
</dbReference>
<feature type="modified residue" description="4-aspartylphosphate" evidence="1">
    <location>
        <position position="269"/>
    </location>
</feature>
<evidence type="ECO:0000259" key="4">
    <source>
        <dbReference type="PROSITE" id="PS50883"/>
    </source>
</evidence>
<keyword evidence="1" id="KW-0597">Phosphoprotein</keyword>
<dbReference type="PANTHER" id="PTHR33121">
    <property type="entry name" value="CYCLIC DI-GMP PHOSPHODIESTERASE PDEF"/>
    <property type="match status" value="1"/>
</dbReference>
<dbReference type="PANTHER" id="PTHR33121:SF70">
    <property type="entry name" value="SIGNALING PROTEIN YKOW"/>
    <property type="match status" value="1"/>
</dbReference>
<evidence type="ECO:0000313" key="6">
    <source>
        <dbReference type="Proteomes" id="UP000005808"/>
    </source>
</evidence>
<dbReference type="PROSITE" id="PS50883">
    <property type="entry name" value="EAL"/>
    <property type="match status" value="1"/>
</dbReference>